<evidence type="ECO:0000256" key="4">
    <source>
        <dbReference type="ARBA" id="ARBA00022475"/>
    </source>
</evidence>
<evidence type="ECO:0000313" key="10">
    <source>
        <dbReference type="Proteomes" id="UP000638732"/>
    </source>
</evidence>
<feature type="transmembrane region" description="Helical" evidence="8">
    <location>
        <begin position="206"/>
        <end position="228"/>
    </location>
</feature>
<reference evidence="9" key="1">
    <citation type="submission" date="2020-01" db="EMBL/GenBank/DDBJ databases">
        <authorList>
            <person name="Seo Y.L."/>
        </authorList>
    </citation>
    <scope>NUCLEOTIDE SEQUENCE</scope>
    <source>
        <strain evidence="9">R11</strain>
    </source>
</reference>
<keyword evidence="7 8" id="KW-0472">Membrane</keyword>
<dbReference type="InterPro" id="IPR002549">
    <property type="entry name" value="AI-2E-like"/>
</dbReference>
<keyword evidence="3" id="KW-0813">Transport</keyword>
<comment type="similarity">
    <text evidence="2">Belongs to the autoinducer-2 exporter (AI-2E) (TC 2.A.86) family.</text>
</comment>
<feature type="transmembrane region" description="Helical" evidence="8">
    <location>
        <begin position="149"/>
        <end position="172"/>
    </location>
</feature>
<evidence type="ECO:0000256" key="3">
    <source>
        <dbReference type="ARBA" id="ARBA00022448"/>
    </source>
</evidence>
<feature type="transmembrane region" description="Helical" evidence="8">
    <location>
        <begin position="68"/>
        <end position="87"/>
    </location>
</feature>
<dbReference type="GO" id="GO:0005886">
    <property type="term" value="C:plasma membrane"/>
    <property type="evidence" value="ECO:0007669"/>
    <property type="project" value="UniProtKB-SubCell"/>
</dbReference>
<reference evidence="9" key="2">
    <citation type="submission" date="2020-10" db="EMBL/GenBank/DDBJ databases">
        <title>Mucilaginibacter sp. nov., isolated from soil.</title>
        <authorList>
            <person name="Jeon C.O."/>
        </authorList>
    </citation>
    <scope>NUCLEOTIDE SEQUENCE</scope>
    <source>
        <strain evidence="9">R11</strain>
    </source>
</reference>
<evidence type="ECO:0000256" key="6">
    <source>
        <dbReference type="ARBA" id="ARBA00022989"/>
    </source>
</evidence>
<feature type="transmembrane region" description="Helical" evidence="8">
    <location>
        <begin position="12"/>
        <end position="32"/>
    </location>
</feature>
<organism evidence="9 10">
    <name type="scientific">Mucilaginibacter agri</name>
    <dbReference type="NCBI Taxonomy" id="2695265"/>
    <lineage>
        <taxon>Bacteria</taxon>
        <taxon>Pseudomonadati</taxon>
        <taxon>Bacteroidota</taxon>
        <taxon>Sphingobacteriia</taxon>
        <taxon>Sphingobacteriales</taxon>
        <taxon>Sphingobacteriaceae</taxon>
        <taxon>Mucilaginibacter</taxon>
    </lineage>
</organism>
<dbReference type="Pfam" id="PF01594">
    <property type="entry name" value="AI-2E_transport"/>
    <property type="match status" value="1"/>
</dbReference>
<keyword evidence="6 8" id="KW-1133">Transmembrane helix</keyword>
<evidence type="ECO:0000256" key="2">
    <source>
        <dbReference type="ARBA" id="ARBA00009773"/>
    </source>
</evidence>
<comment type="caution">
    <text evidence="9">The sequence shown here is derived from an EMBL/GenBank/DDBJ whole genome shotgun (WGS) entry which is preliminary data.</text>
</comment>
<dbReference type="AlphaFoldDB" id="A0A966DSI5"/>
<accession>A0A966DSI5</accession>
<feature type="transmembrane region" description="Helical" evidence="8">
    <location>
        <begin position="315"/>
        <end position="336"/>
    </location>
</feature>
<dbReference type="GO" id="GO:0055085">
    <property type="term" value="P:transmembrane transport"/>
    <property type="evidence" value="ECO:0007669"/>
    <property type="project" value="TreeGrafter"/>
</dbReference>
<dbReference type="Proteomes" id="UP000638732">
    <property type="component" value="Unassembled WGS sequence"/>
</dbReference>
<dbReference type="PANTHER" id="PTHR21716:SF53">
    <property type="entry name" value="PERMEASE PERM-RELATED"/>
    <property type="match status" value="1"/>
</dbReference>
<keyword evidence="4" id="KW-1003">Cell membrane</keyword>
<dbReference type="PANTHER" id="PTHR21716">
    <property type="entry name" value="TRANSMEMBRANE PROTEIN"/>
    <property type="match status" value="1"/>
</dbReference>
<evidence type="ECO:0000256" key="5">
    <source>
        <dbReference type="ARBA" id="ARBA00022692"/>
    </source>
</evidence>
<dbReference type="RefSeq" id="WP_166584391.1">
    <property type="nucleotide sequence ID" value="NZ_WWEO01000037.1"/>
</dbReference>
<sequence>MDIKQFKGLPFYLKLAAVLFSLISLVYIVIIAKEILSPLIFSCLFSILLLPVAAFLESRLRLPRSAASMLAVISMLACIGGLLYIIGSQISGLASDWPQFQDQLHKTQDGIMDWIRSSFHVTKHKQMTFVANTTNKVVASGSAVVGATLLSLSGILLFLVFTFIYTFFFLLYRKLIMRFLESVFEEDNKTVVHDIIENVQQIIRKYIIGLLIEMAIIAVVVSVTFMLLGVKYAILLGLITGLFNIIPYIGIFTALIVSSAVTLATSPDQATVIYVMVTLVITHLLDSNILLPLVVGSKVRINALITVLGVIIGEMVWGIPGMFLSIPVIAVLKIIFDRVDSLKSWGIILGDEEPKQNRLAKKLSVKKKPAAA</sequence>
<feature type="transmembrane region" description="Helical" evidence="8">
    <location>
        <begin position="234"/>
        <end position="261"/>
    </location>
</feature>
<dbReference type="EMBL" id="WWEO01000037">
    <property type="protein sequence ID" value="NCD68366.1"/>
    <property type="molecule type" value="Genomic_DNA"/>
</dbReference>
<comment type="subcellular location">
    <subcellularLocation>
        <location evidence="1">Cell membrane</location>
        <topology evidence="1">Multi-pass membrane protein</topology>
    </subcellularLocation>
</comment>
<keyword evidence="10" id="KW-1185">Reference proteome</keyword>
<gene>
    <name evidence="9" type="ORF">GSY63_03240</name>
</gene>
<evidence type="ECO:0000256" key="8">
    <source>
        <dbReference type="SAM" id="Phobius"/>
    </source>
</evidence>
<keyword evidence="5 8" id="KW-0812">Transmembrane</keyword>
<feature type="transmembrane region" description="Helical" evidence="8">
    <location>
        <begin position="273"/>
        <end position="295"/>
    </location>
</feature>
<feature type="transmembrane region" description="Helical" evidence="8">
    <location>
        <begin position="38"/>
        <end position="56"/>
    </location>
</feature>
<evidence type="ECO:0000256" key="1">
    <source>
        <dbReference type="ARBA" id="ARBA00004651"/>
    </source>
</evidence>
<protein>
    <submittedName>
        <fullName evidence="9">AI-2E family transporter</fullName>
    </submittedName>
</protein>
<evidence type="ECO:0000313" key="9">
    <source>
        <dbReference type="EMBL" id="NCD68366.1"/>
    </source>
</evidence>
<proteinExistence type="inferred from homology"/>
<name>A0A966DSI5_9SPHI</name>
<evidence type="ECO:0000256" key="7">
    <source>
        <dbReference type="ARBA" id="ARBA00023136"/>
    </source>
</evidence>